<gene>
    <name evidence="4" type="ORF">DA01_08565</name>
</gene>
<dbReference type="GO" id="GO:0004536">
    <property type="term" value="F:DNA nuclease activity"/>
    <property type="evidence" value="ECO:0007669"/>
    <property type="project" value="InterPro"/>
</dbReference>
<dbReference type="Pfam" id="PF01026">
    <property type="entry name" value="TatD_DNase"/>
    <property type="match status" value="1"/>
</dbReference>
<dbReference type="NCBIfam" id="TIGR00010">
    <property type="entry name" value="YchF/TatD family DNA exonuclease"/>
    <property type="match status" value="1"/>
</dbReference>
<evidence type="ECO:0000256" key="1">
    <source>
        <dbReference type="ARBA" id="ARBA00022723"/>
    </source>
</evidence>
<dbReference type="PROSITE" id="PS01090">
    <property type="entry name" value="TATD_2"/>
    <property type="match status" value="1"/>
</dbReference>
<organism evidence="4 5">
    <name type="scientific">Dehalococcoides mccartyi</name>
    <dbReference type="NCBI Taxonomy" id="61435"/>
    <lineage>
        <taxon>Bacteria</taxon>
        <taxon>Bacillati</taxon>
        <taxon>Chloroflexota</taxon>
        <taxon>Dehalococcoidia</taxon>
        <taxon>Dehalococcoidales</taxon>
        <taxon>Dehalococcoidaceae</taxon>
        <taxon>Dehalococcoides</taxon>
    </lineage>
</organism>
<dbReference type="PROSITE" id="PS01137">
    <property type="entry name" value="TATD_1"/>
    <property type="match status" value="1"/>
</dbReference>
<feature type="binding site" evidence="3">
    <location>
        <position position="161"/>
    </location>
    <ligand>
        <name>a divalent metal cation</name>
        <dbReference type="ChEBI" id="CHEBI:60240"/>
        <label>2</label>
    </ligand>
</feature>
<dbReference type="InterPro" id="IPR032466">
    <property type="entry name" value="Metal_Hydrolase"/>
</dbReference>
<dbReference type="InterPro" id="IPR001130">
    <property type="entry name" value="TatD-like"/>
</dbReference>
<dbReference type="Gene3D" id="3.20.20.140">
    <property type="entry name" value="Metal-dependent hydrolases"/>
    <property type="match status" value="1"/>
</dbReference>
<evidence type="ECO:0000256" key="2">
    <source>
        <dbReference type="ARBA" id="ARBA00022801"/>
    </source>
</evidence>
<dbReference type="PATRIC" id="fig|61435.5.peg.1686"/>
<dbReference type="RefSeq" id="WP_058292988.1">
    <property type="nucleotide sequence ID" value="NZ_JGYD01000029.1"/>
</dbReference>
<feature type="binding site" evidence="3">
    <location>
        <position position="132"/>
    </location>
    <ligand>
        <name>a divalent metal cation</name>
        <dbReference type="ChEBI" id="CHEBI:60240"/>
        <label>2</label>
    </ligand>
</feature>
<name>A0A0V8LX91_9CHLR</name>
<feature type="binding site" evidence="3">
    <location>
        <position position="12"/>
    </location>
    <ligand>
        <name>a divalent metal cation</name>
        <dbReference type="ChEBI" id="CHEBI:60240"/>
        <label>1</label>
    </ligand>
</feature>
<evidence type="ECO:0000313" key="4">
    <source>
        <dbReference type="EMBL" id="KSV16124.1"/>
    </source>
</evidence>
<dbReference type="Proteomes" id="UP000053577">
    <property type="component" value="Unassembled WGS sequence"/>
</dbReference>
<dbReference type="AlphaFoldDB" id="A0A0V8LX91"/>
<dbReference type="FunFam" id="3.20.20.140:FF:000005">
    <property type="entry name" value="TatD family hydrolase"/>
    <property type="match status" value="1"/>
</dbReference>
<keyword evidence="1 3" id="KW-0479">Metal-binding</keyword>
<reference evidence="4 5" key="1">
    <citation type="journal article" date="2015" name="Sci. Rep.">
        <title>A comparative genomics and reductive dehalogenase gene transcription study of two chloroethene-respiring bacteria, Dehalococcoides mccartyi strains MB and 11a.</title>
        <authorList>
            <person name="Low A."/>
            <person name="Shen Z."/>
            <person name="Cheng D."/>
            <person name="Rogers M.J."/>
            <person name="Lee P.K."/>
            <person name="He J."/>
        </authorList>
    </citation>
    <scope>NUCLEOTIDE SEQUENCE [LARGE SCALE GENOMIC DNA]</scope>
    <source>
        <strain evidence="4 5">MB</strain>
    </source>
</reference>
<dbReference type="GO" id="GO:0046872">
    <property type="term" value="F:metal ion binding"/>
    <property type="evidence" value="ECO:0007669"/>
    <property type="project" value="UniProtKB-KW"/>
</dbReference>
<dbReference type="GO" id="GO:0005829">
    <property type="term" value="C:cytosol"/>
    <property type="evidence" value="ECO:0007669"/>
    <property type="project" value="TreeGrafter"/>
</dbReference>
<accession>A0A0V8LX91</accession>
<sequence>MPIYEYVDTHSHLDMPEFDADRQEMLRRAFENGVKTIITTGIDIPSSQKAIDLAAANPGIYAAVGIHPQECTGVTEADFERLELLVKCEKVVAIGECGLDYYRDYSPRHTQLETFYHHLDLADQTGLPLIIHCRQAEEDVLKILSDWSAQSPVSAGKGVIHCFSGSAETALKYINMGFYIGLGAYIGYPSSRKYHSAFAAIPLEHIVLETDCPFLPPQTHRGERNEPAYIPLTAATLAEIKNLGTNEVASATTANARRLFHLDK</sequence>
<dbReference type="PANTHER" id="PTHR46124:SF2">
    <property type="entry name" value="D-AMINOACYL-TRNA DEACYLASE"/>
    <property type="match status" value="1"/>
</dbReference>
<proteinExistence type="predicted"/>
<keyword evidence="2 4" id="KW-0378">Hydrolase</keyword>
<protein>
    <submittedName>
        <fullName evidence="4">Hydrolase TatD</fullName>
    </submittedName>
</protein>
<evidence type="ECO:0000313" key="5">
    <source>
        <dbReference type="Proteomes" id="UP000053577"/>
    </source>
</evidence>
<dbReference type="CDD" id="cd01310">
    <property type="entry name" value="TatD_DNAse"/>
    <property type="match status" value="1"/>
</dbReference>
<dbReference type="EMBL" id="JGYD01000029">
    <property type="protein sequence ID" value="KSV16124.1"/>
    <property type="molecule type" value="Genomic_DNA"/>
</dbReference>
<dbReference type="PIRSF" id="PIRSF005902">
    <property type="entry name" value="DNase_TatD"/>
    <property type="match status" value="1"/>
</dbReference>
<dbReference type="InterPro" id="IPR015991">
    <property type="entry name" value="TatD/YcfH-like"/>
</dbReference>
<comment type="caution">
    <text evidence="4">The sequence shown here is derived from an EMBL/GenBank/DDBJ whole genome shotgun (WGS) entry which is preliminary data.</text>
</comment>
<evidence type="ECO:0000256" key="3">
    <source>
        <dbReference type="PIRSR" id="PIRSR005902-1"/>
    </source>
</evidence>
<dbReference type="SUPFAM" id="SSF51556">
    <property type="entry name" value="Metallo-dependent hydrolases"/>
    <property type="match status" value="1"/>
</dbReference>
<dbReference type="PANTHER" id="PTHR46124">
    <property type="entry name" value="D-AMINOACYL-TRNA DEACYLASE"/>
    <property type="match status" value="1"/>
</dbReference>
<feature type="binding site" evidence="3">
    <location>
        <position position="96"/>
    </location>
    <ligand>
        <name>a divalent metal cation</name>
        <dbReference type="ChEBI" id="CHEBI:60240"/>
        <label>1</label>
    </ligand>
</feature>
<dbReference type="InterPro" id="IPR018228">
    <property type="entry name" value="DNase_TatD-rel_CS"/>
</dbReference>
<feature type="binding site" evidence="3">
    <location>
        <position position="10"/>
    </location>
    <ligand>
        <name>a divalent metal cation</name>
        <dbReference type="ChEBI" id="CHEBI:60240"/>
        <label>1</label>
    </ligand>
</feature>
<dbReference type="OrthoDB" id="9810005at2"/>
<dbReference type="GO" id="GO:0016788">
    <property type="term" value="F:hydrolase activity, acting on ester bonds"/>
    <property type="evidence" value="ECO:0007669"/>
    <property type="project" value="InterPro"/>
</dbReference>
<feature type="binding site" evidence="3">
    <location>
        <position position="211"/>
    </location>
    <ligand>
        <name>a divalent metal cation</name>
        <dbReference type="ChEBI" id="CHEBI:60240"/>
        <label>1</label>
    </ligand>
</feature>